<gene>
    <name evidence="2" type="ORF">K0504_03120</name>
</gene>
<evidence type="ECO:0000256" key="1">
    <source>
        <dbReference type="SAM" id="Phobius"/>
    </source>
</evidence>
<sequence>MWRYFKSAAGALFGVQSESVRQSDFSQRRILPFVIAGVLLIAIFVAVLIGIVHWVLAGS</sequence>
<dbReference type="Proteomes" id="UP001166251">
    <property type="component" value="Unassembled WGS sequence"/>
</dbReference>
<keyword evidence="1" id="KW-0472">Membrane</keyword>
<proteinExistence type="predicted"/>
<evidence type="ECO:0000313" key="2">
    <source>
        <dbReference type="EMBL" id="MBW8190014.1"/>
    </source>
</evidence>
<dbReference type="InterPro" id="IPR021344">
    <property type="entry name" value="DUF2970"/>
</dbReference>
<name>A0ABS7ECF8_9GAMM</name>
<evidence type="ECO:0000313" key="3">
    <source>
        <dbReference type="Proteomes" id="UP001166251"/>
    </source>
</evidence>
<comment type="caution">
    <text evidence="2">The sequence shown here is derived from an EMBL/GenBank/DDBJ whole genome shotgun (WGS) entry which is preliminary data.</text>
</comment>
<dbReference type="RefSeq" id="WP_220102688.1">
    <property type="nucleotide sequence ID" value="NZ_JAHZSS010000002.1"/>
</dbReference>
<protein>
    <submittedName>
        <fullName evidence="2">DUF2970 domain-containing protein</fullName>
    </submittedName>
</protein>
<keyword evidence="1" id="KW-0812">Transmembrane</keyword>
<accession>A0ABS7ECF8</accession>
<feature type="transmembrane region" description="Helical" evidence="1">
    <location>
        <begin position="30"/>
        <end position="56"/>
    </location>
</feature>
<dbReference type="EMBL" id="JAHZSS010000002">
    <property type="protein sequence ID" value="MBW8190014.1"/>
    <property type="molecule type" value="Genomic_DNA"/>
</dbReference>
<organism evidence="2 3">
    <name type="scientific">Neiella holothuriorum</name>
    <dbReference type="NCBI Taxonomy" id="2870530"/>
    <lineage>
        <taxon>Bacteria</taxon>
        <taxon>Pseudomonadati</taxon>
        <taxon>Pseudomonadota</taxon>
        <taxon>Gammaproteobacteria</taxon>
        <taxon>Alteromonadales</taxon>
        <taxon>Echinimonadaceae</taxon>
        <taxon>Neiella</taxon>
    </lineage>
</organism>
<keyword evidence="3" id="KW-1185">Reference proteome</keyword>
<keyword evidence="1" id="KW-1133">Transmembrane helix</keyword>
<reference evidence="2" key="1">
    <citation type="submission" date="2021-07" db="EMBL/GenBank/DDBJ databases">
        <title>Neiella marina sp. nov., isolated from the intestinal content of sea cucumber Apostichopus japonicus.</title>
        <authorList>
            <person name="Bai X."/>
        </authorList>
    </citation>
    <scope>NUCLEOTIDE SEQUENCE</scope>
    <source>
        <strain evidence="2">126</strain>
    </source>
</reference>
<dbReference type="Pfam" id="PF11174">
    <property type="entry name" value="DUF2970"/>
    <property type="match status" value="1"/>
</dbReference>